<evidence type="ECO:0000313" key="2">
    <source>
        <dbReference type="Proteomes" id="UP000078200"/>
    </source>
</evidence>
<dbReference type="VEuPathDB" id="VectorBase:GAUT024928"/>
<sequence>MSPTKDNQNQTTLTRRSRDDFSEMRLKREKIQNNYLFEIPLDVVKRIDWPHYHCYADNLSFQVDTSTRSTARPYKEYNKCFVTYILLLWSLDPKFFNVCYKRRVLHLSCAILSEIFITEPIRNLHVHEYERPVQLRIVVGIYGSAASSSNSFGFRSNWFK</sequence>
<evidence type="ECO:0000313" key="1">
    <source>
        <dbReference type="EnsemblMetazoa" id="GAUT024928-PA"/>
    </source>
</evidence>
<dbReference type="AlphaFoldDB" id="A0A1A9V3W9"/>
<accession>A0A1A9V3W9</accession>
<reference evidence="1" key="1">
    <citation type="submission" date="2020-05" db="UniProtKB">
        <authorList>
            <consortium name="EnsemblMetazoa"/>
        </authorList>
    </citation>
    <scope>IDENTIFICATION</scope>
    <source>
        <strain evidence="1">TTRI</strain>
    </source>
</reference>
<dbReference type="Proteomes" id="UP000078200">
    <property type="component" value="Unassembled WGS sequence"/>
</dbReference>
<protein>
    <submittedName>
        <fullName evidence="1">Uncharacterized protein</fullName>
    </submittedName>
</protein>
<proteinExistence type="predicted"/>
<keyword evidence="2" id="KW-1185">Reference proteome</keyword>
<name>A0A1A9V3W9_GLOAU</name>
<dbReference type="EnsemblMetazoa" id="GAUT024928-RA">
    <property type="protein sequence ID" value="GAUT024928-PA"/>
    <property type="gene ID" value="GAUT024928"/>
</dbReference>
<organism evidence="1 2">
    <name type="scientific">Glossina austeni</name>
    <name type="common">Savannah tsetse fly</name>
    <dbReference type="NCBI Taxonomy" id="7395"/>
    <lineage>
        <taxon>Eukaryota</taxon>
        <taxon>Metazoa</taxon>
        <taxon>Ecdysozoa</taxon>
        <taxon>Arthropoda</taxon>
        <taxon>Hexapoda</taxon>
        <taxon>Insecta</taxon>
        <taxon>Pterygota</taxon>
        <taxon>Neoptera</taxon>
        <taxon>Endopterygota</taxon>
        <taxon>Diptera</taxon>
        <taxon>Brachycera</taxon>
        <taxon>Muscomorpha</taxon>
        <taxon>Hippoboscoidea</taxon>
        <taxon>Glossinidae</taxon>
        <taxon>Glossina</taxon>
    </lineage>
</organism>